<reference evidence="2" key="1">
    <citation type="submission" date="2022-10" db="EMBL/GenBank/DDBJ databases">
        <title>Culturing micro-colonial fungi from biological soil crusts in the Mojave desert and describing Neophaeococcomyces mojavensis, and introducing the new genera and species Taxawa tesnikishii.</title>
        <authorList>
            <person name="Kurbessoian T."/>
            <person name="Stajich J.E."/>
        </authorList>
    </citation>
    <scope>NUCLEOTIDE SEQUENCE</scope>
    <source>
        <strain evidence="2">TK_1</strain>
    </source>
</reference>
<dbReference type="Pfam" id="PF00561">
    <property type="entry name" value="Abhydrolase_1"/>
    <property type="match status" value="1"/>
</dbReference>
<dbReference type="InterPro" id="IPR050266">
    <property type="entry name" value="AB_hydrolase_sf"/>
</dbReference>
<organism evidence="2 3">
    <name type="scientific">Coniosporium apollinis</name>
    <dbReference type="NCBI Taxonomy" id="61459"/>
    <lineage>
        <taxon>Eukaryota</taxon>
        <taxon>Fungi</taxon>
        <taxon>Dikarya</taxon>
        <taxon>Ascomycota</taxon>
        <taxon>Pezizomycotina</taxon>
        <taxon>Dothideomycetes</taxon>
        <taxon>Dothideomycetes incertae sedis</taxon>
        <taxon>Coniosporium</taxon>
    </lineage>
</organism>
<dbReference type="PRINTS" id="PR00111">
    <property type="entry name" value="ABHYDROLASE"/>
</dbReference>
<proteinExistence type="predicted"/>
<name>A0ABQ9NZQ3_9PEZI</name>
<evidence type="ECO:0000313" key="3">
    <source>
        <dbReference type="Proteomes" id="UP001172684"/>
    </source>
</evidence>
<comment type="caution">
    <text evidence="2">The sequence shown here is derived from an EMBL/GenBank/DDBJ whole genome shotgun (WGS) entry which is preliminary data.</text>
</comment>
<keyword evidence="3" id="KW-1185">Reference proteome</keyword>
<gene>
    <name evidence="2" type="ORF">H2201_002033</name>
</gene>
<dbReference type="PANTHER" id="PTHR43798">
    <property type="entry name" value="MONOACYLGLYCEROL LIPASE"/>
    <property type="match status" value="1"/>
</dbReference>
<evidence type="ECO:0000259" key="1">
    <source>
        <dbReference type="Pfam" id="PF00561"/>
    </source>
</evidence>
<dbReference type="Proteomes" id="UP001172684">
    <property type="component" value="Unassembled WGS sequence"/>
</dbReference>
<protein>
    <recommendedName>
        <fullName evidence="1">AB hydrolase-1 domain-containing protein</fullName>
    </recommendedName>
</protein>
<dbReference type="InterPro" id="IPR000073">
    <property type="entry name" value="AB_hydrolase_1"/>
</dbReference>
<dbReference type="SUPFAM" id="SSF53474">
    <property type="entry name" value="alpha/beta-Hydrolases"/>
    <property type="match status" value="1"/>
</dbReference>
<dbReference type="PANTHER" id="PTHR43798:SF5">
    <property type="entry name" value="MONOACYLGLYCEROL LIPASE ABHD6"/>
    <property type="match status" value="1"/>
</dbReference>
<dbReference type="InterPro" id="IPR029058">
    <property type="entry name" value="AB_hydrolase_fold"/>
</dbReference>
<accession>A0ABQ9NZQ3</accession>
<dbReference type="EMBL" id="JAPDRL010000010">
    <property type="protein sequence ID" value="KAJ9667847.1"/>
    <property type="molecule type" value="Genomic_DNA"/>
</dbReference>
<dbReference type="Gene3D" id="3.40.50.1820">
    <property type="entry name" value="alpha/beta hydrolase"/>
    <property type="match status" value="1"/>
</dbReference>
<sequence length="266" mass="28465">MPFLQISYKRIHYADHKPPDSTPTRDTFILIHGLGSSQNYYGAVVPALTAHGFRCIALDTTGAGRSPYTQVEQSIDSLAGDVVGMMEKLGVERGVVVGHSMGGIIAAHLAATRPDCITAAILIGPVYPSPAVADVFSKRIALVEKEGMEAMANTIPYAAVGKAASPLVKAFIRELLLAQDAAGYISNCRVIAGARPPAFGDVKVPVLVLAGEEDKSAPLDGCKKMLEELGSEVKRLEVLEGCGHWHCLEKWEVVGGKIVEFWDQIK</sequence>
<feature type="domain" description="AB hydrolase-1" evidence="1">
    <location>
        <begin position="27"/>
        <end position="180"/>
    </location>
</feature>
<evidence type="ECO:0000313" key="2">
    <source>
        <dbReference type="EMBL" id="KAJ9667847.1"/>
    </source>
</evidence>